<protein>
    <submittedName>
        <fullName evidence="3">Uncharacterized protein</fullName>
    </submittedName>
</protein>
<feature type="region of interest" description="Disordered" evidence="1">
    <location>
        <begin position="84"/>
        <end position="108"/>
    </location>
</feature>
<keyword evidence="2" id="KW-1133">Transmembrane helix</keyword>
<dbReference type="AlphaFoldDB" id="A0A7R9H103"/>
<evidence type="ECO:0000256" key="2">
    <source>
        <dbReference type="SAM" id="Phobius"/>
    </source>
</evidence>
<proteinExistence type="predicted"/>
<gene>
    <name evidence="3" type="ORF">TCEB3V08_LOCUS7323</name>
</gene>
<name>A0A7R9H103_TIMCR</name>
<dbReference type="EMBL" id="OC319044">
    <property type="protein sequence ID" value="CAD7404096.1"/>
    <property type="molecule type" value="Genomic_DNA"/>
</dbReference>
<keyword evidence="2" id="KW-0812">Transmembrane</keyword>
<keyword evidence="2" id="KW-0472">Membrane</keyword>
<accession>A0A7R9H103</accession>
<reference evidence="3" key="1">
    <citation type="submission" date="2020-11" db="EMBL/GenBank/DDBJ databases">
        <authorList>
            <person name="Tran Van P."/>
        </authorList>
    </citation>
    <scope>NUCLEOTIDE SEQUENCE</scope>
</reference>
<organism evidence="3">
    <name type="scientific">Timema cristinae</name>
    <name type="common">Walking stick</name>
    <dbReference type="NCBI Taxonomy" id="61476"/>
    <lineage>
        <taxon>Eukaryota</taxon>
        <taxon>Metazoa</taxon>
        <taxon>Ecdysozoa</taxon>
        <taxon>Arthropoda</taxon>
        <taxon>Hexapoda</taxon>
        <taxon>Insecta</taxon>
        <taxon>Pterygota</taxon>
        <taxon>Neoptera</taxon>
        <taxon>Polyneoptera</taxon>
        <taxon>Phasmatodea</taxon>
        <taxon>Timematodea</taxon>
        <taxon>Timematoidea</taxon>
        <taxon>Timematidae</taxon>
        <taxon>Timema</taxon>
    </lineage>
</organism>
<sequence length="146" mass="16568">MKTITELLSNDKCRQPHIWSGHSSVPSFPVNRVRPSVSEWLPIRYLFAVLGSILFCILYGYKSNLSVAIVAMVNHTAVAKANLSQASHDRPEDSATCDFHEEQEKLQNHPAGRKVDWMGHIMRRDVLLSYVIEGKGKGDQEEEEYN</sequence>
<evidence type="ECO:0000256" key="1">
    <source>
        <dbReference type="SAM" id="MobiDB-lite"/>
    </source>
</evidence>
<feature type="transmembrane region" description="Helical" evidence="2">
    <location>
        <begin position="43"/>
        <end position="61"/>
    </location>
</feature>
<feature type="compositionally biased region" description="Basic and acidic residues" evidence="1">
    <location>
        <begin position="87"/>
        <end position="108"/>
    </location>
</feature>
<evidence type="ECO:0000313" key="3">
    <source>
        <dbReference type="EMBL" id="CAD7404096.1"/>
    </source>
</evidence>